<comment type="caution">
    <text evidence="2">The sequence shown here is derived from an EMBL/GenBank/DDBJ whole genome shotgun (WGS) entry which is preliminary data.</text>
</comment>
<dbReference type="PROSITE" id="PS51318">
    <property type="entry name" value="TAT"/>
    <property type="match status" value="1"/>
</dbReference>
<evidence type="ECO:0000313" key="2">
    <source>
        <dbReference type="EMBL" id="MDW5594151.1"/>
    </source>
</evidence>
<dbReference type="CDD" id="cd00657">
    <property type="entry name" value="Ferritin_like"/>
    <property type="match status" value="1"/>
</dbReference>
<reference evidence="2 3" key="2">
    <citation type="submission" date="2023-10" db="EMBL/GenBank/DDBJ databases">
        <authorList>
            <person name="Han X.F."/>
        </authorList>
    </citation>
    <scope>NUCLEOTIDE SEQUENCE [LARGE SCALE GENOMIC DNA]</scope>
    <source>
        <strain evidence="2 3">KCTC 39840</strain>
    </source>
</reference>
<feature type="signal peptide" evidence="1">
    <location>
        <begin position="1"/>
        <end position="29"/>
    </location>
</feature>
<keyword evidence="1" id="KW-0732">Signal</keyword>
<dbReference type="Pfam" id="PF13668">
    <property type="entry name" value="Ferritin_2"/>
    <property type="match status" value="1"/>
</dbReference>
<dbReference type="EMBL" id="JAWSTH010000013">
    <property type="protein sequence ID" value="MDW5594151.1"/>
    <property type="molecule type" value="Genomic_DNA"/>
</dbReference>
<dbReference type="RefSeq" id="WP_318596408.1">
    <property type="nucleotide sequence ID" value="NZ_JAWSTH010000013.1"/>
</dbReference>
<sequence length="201" mass="20810">MVARPSRRTFLRGAAAGLATLPAVTSAVAGGTLLGGCGGDEVEPVEDFSTTPGRIPPGVSGDAELLGGALAAEYRQVAAYLSGLPLLEAQALADAECFLAHERAHVARLRELIGGLGGPAVGPRPSYDFGLPGTSADVLRTLERVEQETIAVYLQIVPRLTDPLLRATAASIAVVEAEHQAVVRQRLGRQPLPTAFVTGGR</sequence>
<dbReference type="InterPro" id="IPR009078">
    <property type="entry name" value="Ferritin-like_SF"/>
</dbReference>
<dbReference type="InterPro" id="IPR006311">
    <property type="entry name" value="TAT_signal"/>
</dbReference>
<accession>A0ABU4HLH4</accession>
<dbReference type="SUPFAM" id="SSF47240">
    <property type="entry name" value="Ferritin-like"/>
    <property type="match status" value="1"/>
</dbReference>
<reference evidence="3" key="1">
    <citation type="submission" date="2023-07" db="EMBL/GenBank/DDBJ databases">
        <title>Conexibacter stalactiti sp. nov., isolated from stalactites in a lava cave and emended description of the genus Conexibacter.</title>
        <authorList>
            <person name="Lee S.D."/>
        </authorList>
    </citation>
    <scope>NUCLEOTIDE SEQUENCE [LARGE SCALE GENOMIC DNA]</scope>
    <source>
        <strain evidence="3">KCTC 39840</strain>
    </source>
</reference>
<feature type="chain" id="PRO_5046472182" evidence="1">
    <location>
        <begin position="30"/>
        <end position="201"/>
    </location>
</feature>
<name>A0ABU4HLH4_9ACTN</name>
<organism evidence="2 3">
    <name type="scientific">Conexibacter stalactiti</name>
    <dbReference type="NCBI Taxonomy" id="1940611"/>
    <lineage>
        <taxon>Bacteria</taxon>
        <taxon>Bacillati</taxon>
        <taxon>Actinomycetota</taxon>
        <taxon>Thermoleophilia</taxon>
        <taxon>Solirubrobacterales</taxon>
        <taxon>Conexibacteraceae</taxon>
        <taxon>Conexibacter</taxon>
    </lineage>
</organism>
<protein>
    <submittedName>
        <fullName evidence="2">Ferritin-like domain-containing protein</fullName>
    </submittedName>
</protein>
<gene>
    <name evidence="2" type="ORF">R7226_07385</name>
</gene>
<dbReference type="Proteomes" id="UP001284601">
    <property type="component" value="Unassembled WGS sequence"/>
</dbReference>
<proteinExistence type="predicted"/>
<dbReference type="Gene3D" id="1.20.1260.10">
    <property type="match status" value="1"/>
</dbReference>
<keyword evidence="3" id="KW-1185">Reference proteome</keyword>
<evidence type="ECO:0000313" key="3">
    <source>
        <dbReference type="Proteomes" id="UP001284601"/>
    </source>
</evidence>
<evidence type="ECO:0000256" key="1">
    <source>
        <dbReference type="SAM" id="SignalP"/>
    </source>
</evidence>
<dbReference type="InterPro" id="IPR012347">
    <property type="entry name" value="Ferritin-like"/>
</dbReference>